<keyword evidence="5" id="KW-0418">Kinase</keyword>
<evidence type="ECO:0000256" key="7">
    <source>
        <dbReference type="PROSITE-ProRule" id="PRU10141"/>
    </source>
</evidence>
<organism evidence="11 12">
    <name type="scientific">Longispora fulva</name>
    <dbReference type="NCBI Taxonomy" id="619741"/>
    <lineage>
        <taxon>Bacteria</taxon>
        <taxon>Bacillati</taxon>
        <taxon>Actinomycetota</taxon>
        <taxon>Actinomycetes</taxon>
        <taxon>Micromonosporales</taxon>
        <taxon>Micromonosporaceae</taxon>
        <taxon>Longispora</taxon>
    </lineage>
</organism>
<dbReference type="PROSITE" id="PS00108">
    <property type="entry name" value="PROTEIN_KINASE_ST"/>
    <property type="match status" value="1"/>
</dbReference>
<feature type="binding site" evidence="7">
    <location>
        <position position="39"/>
    </location>
    <ligand>
        <name>ATP</name>
        <dbReference type="ChEBI" id="CHEBI:30616"/>
    </ligand>
</feature>
<evidence type="ECO:0000256" key="9">
    <source>
        <dbReference type="SAM" id="Phobius"/>
    </source>
</evidence>
<comment type="caution">
    <text evidence="11">The sequence shown here is derived from an EMBL/GenBank/DDBJ whole genome shotgun (WGS) entry which is preliminary data.</text>
</comment>
<evidence type="ECO:0000313" key="11">
    <source>
        <dbReference type="EMBL" id="MBG6140323.1"/>
    </source>
</evidence>
<evidence type="ECO:0000256" key="6">
    <source>
        <dbReference type="ARBA" id="ARBA00022840"/>
    </source>
</evidence>
<evidence type="ECO:0000259" key="10">
    <source>
        <dbReference type="PROSITE" id="PS50011"/>
    </source>
</evidence>
<dbReference type="EC" id="2.7.11.1" evidence="1"/>
<feature type="domain" description="Protein kinase" evidence="10">
    <location>
        <begin position="10"/>
        <end position="268"/>
    </location>
</feature>
<accession>A0A8J7H190</accession>
<dbReference type="AlphaFoldDB" id="A0A8J7H190"/>
<dbReference type="InterPro" id="IPR017441">
    <property type="entry name" value="Protein_kinase_ATP_BS"/>
</dbReference>
<feature type="region of interest" description="Disordered" evidence="8">
    <location>
        <begin position="365"/>
        <end position="407"/>
    </location>
</feature>
<dbReference type="PROSITE" id="PS00107">
    <property type="entry name" value="PROTEIN_KINASE_ATP"/>
    <property type="match status" value="1"/>
</dbReference>
<feature type="compositionally biased region" description="Low complexity" evidence="8">
    <location>
        <begin position="334"/>
        <end position="349"/>
    </location>
</feature>
<evidence type="ECO:0000256" key="5">
    <source>
        <dbReference type="ARBA" id="ARBA00022777"/>
    </source>
</evidence>
<keyword evidence="12" id="KW-1185">Reference proteome</keyword>
<sequence length="612" mass="65064">MAGTTVGGRYMLRAAVGSGGMGTVWRAYDQLLRRDVAIKEVLIPVNMAKTDRDVLIERTLREARAAAGLNHPAVVRMYDVVTDGGRPWLVMELLAARSVAEIVTEDGPLTARATAKIGLAMLGALEAAHAAGILHRDVKPANVLISGDGRCVLTDFGVARLTMESDLTTPGMVLGSPHYIAPERAMGQAFGPPSDLFSLGVTLYTSVEGGPPFDRGDPIETMHAVVQAQPEPPRNAGPLAAILYGLMEKDPRRRWDVARTRAALRELLDGPLSHRQPPPEETDPHAVLRMAPPPKPVYQQPDGVIGGRAMLAPGETPAQRHARMAAQSRPAAEVPDVATGAAPTVAPTGDQQTINLADRPAWQQHGVPAQTQGGYPGASDQGGYAGAPDQGGYPGAPDQGGYPHSGAAGLPPRFALRPVTRKYPKWLVPAGAAAAVVLLLVVGAVVLFSGSSDKPDAKPSATPSGPGFATVAYQDPRGFSLNVPTNWEKSGPGNSYFDFTEPNKTGRRIRVNVETATNAHRWAEVAANGLHTRTEVCPNFIQLGLKDTTLSGLPAAELDYTCGQGDTLRRGLWRGVVKDGKVYHFYLTVPAARFTESLPIHEEMVRSFKLGT</sequence>
<dbReference type="GO" id="GO:0004674">
    <property type="term" value="F:protein serine/threonine kinase activity"/>
    <property type="evidence" value="ECO:0007669"/>
    <property type="project" value="UniProtKB-KW"/>
</dbReference>
<keyword evidence="3" id="KW-0808">Transferase</keyword>
<dbReference type="Gene3D" id="3.30.200.20">
    <property type="entry name" value="Phosphorylase Kinase, domain 1"/>
    <property type="match status" value="1"/>
</dbReference>
<evidence type="ECO:0000256" key="8">
    <source>
        <dbReference type="SAM" id="MobiDB-lite"/>
    </source>
</evidence>
<dbReference type="InterPro" id="IPR008271">
    <property type="entry name" value="Ser/Thr_kinase_AS"/>
</dbReference>
<dbReference type="PANTHER" id="PTHR43289">
    <property type="entry name" value="MITOGEN-ACTIVATED PROTEIN KINASE KINASE KINASE 20-RELATED"/>
    <property type="match status" value="1"/>
</dbReference>
<evidence type="ECO:0000256" key="3">
    <source>
        <dbReference type="ARBA" id="ARBA00022679"/>
    </source>
</evidence>
<evidence type="ECO:0000256" key="2">
    <source>
        <dbReference type="ARBA" id="ARBA00022527"/>
    </source>
</evidence>
<dbReference type="SUPFAM" id="SSF56112">
    <property type="entry name" value="Protein kinase-like (PK-like)"/>
    <property type="match status" value="1"/>
</dbReference>
<dbReference type="SMART" id="SM00220">
    <property type="entry name" value="S_TKc"/>
    <property type="match status" value="1"/>
</dbReference>
<evidence type="ECO:0000313" key="12">
    <source>
        <dbReference type="Proteomes" id="UP000622552"/>
    </source>
</evidence>
<keyword evidence="9" id="KW-0812">Transmembrane</keyword>
<dbReference type="Gene3D" id="1.10.510.10">
    <property type="entry name" value="Transferase(Phosphotransferase) domain 1"/>
    <property type="match status" value="1"/>
</dbReference>
<dbReference type="Pfam" id="PF00069">
    <property type="entry name" value="Pkinase"/>
    <property type="match status" value="1"/>
</dbReference>
<protein>
    <recommendedName>
        <fullName evidence="1">non-specific serine/threonine protein kinase</fullName>
        <ecNumber evidence="1">2.7.11.1</ecNumber>
    </recommendedName>
</protein>
<keyword evidence="9" id="KW-1133">Transmembrane helix</keyword>
<feature type="region of interest" description="Disordered" evidence="8">
    <location>
        <begin position="268"/>
        <end position="349"/>
    </location>
</feature>
<dbReference type="PROSITE" id="PS50011">
    <property type="entry name" value="PROTEIN_KINASE_DOM"/>
    <property type="match status" value="1"/>
</dbReference>
<gene>
    <name evidence="11" type="ORF">IW245_006517</name>
</gene>
<feature type="transmembrane region" description="Helical" evidence="9">
    <location>
        <begin position="426"/>
        <end position="448"/>
    </location>
</feature>
<keyword evidence="6 7" id="KW-0067">ATP-binding</keyword>
<evidence type="ECO:0000256" key="4">
    <source>
        <dbReference type="ARBA" id="ARBA00022741"/>
    </source>
</evidence>
<dbReference type="Gene3D" id="3.40.1000.10">
    <property type="entry name" value="Mog1/PsbP, alpha/beta/alpha sandwich"/>
    <property type="match status" value="1"/>
</dbReference>
<proteinExistence type="predicted"/>
<reference evidence="11" key="1">
    <citation type="submission" date="2020-11" db="EMBL/GenBank/DDBJ databases">
        <title>Sequencing the genomes of 1000 actinobacteria strains.</title>
        <authorList>
            <person name="Klenk H.-P."/>
        </authorList>
    </citation>
    <scope>NUCLEOTIDE SEQUENCE</scope>
    <source>
        <strain evidence="11">DSM 45356</strain>
    </source>
</reference>
<dbReference type="InterPro" id="IPR011009">
    <property type="entry name" value="Kinase-like_dom_sf"/>
</dbReference>
<evidence type="ECO:0000256" key="1">
    <source>
        <dbReference type="ARBA" id="ARBA00012513"/>
    </source>
</evidence>
<dbReference type="GO" id="GO:0005524">
    <property type="term" value="F:ATP binding"/>
    <property type="evidence" value="ECO:0007669"/>
    <property type="project" value="UniProtKB-UniRule"/>
</dbReference>
<dbReference type="EMBL" id="JADOUF010000001">
    <property type="protein sequence ID" value="MBG6140323.1"/>
    <property type="molecule type" value="Genomic_DNA"/>
</dbReference>
<name>A0A8J7H190_9ACTN</name>
<dbReference type="CDD" id="cd14014">
    <property type="entry name" value="STKc_PknB_like"/>
    <property type="match status" value="1"/>
</dbReference>
<keyword evidence="9" id="KW-0472">Membrane</keyword>
<dbReference type="PANTHER" id="PTHR43289:SF6">
    <property type="entry name" value="SERINE_THREONINE-PROTEIN KINASE NEKL-3"/>
    <property type="match status" value="1"/>
</dbReference>
<keyword evidence="4 7" id="KW-0547">Nucleotide-binding</keyword>
<dbReference type="Proteomes" id="UP000622552">
    <property type="component" value="Unassembled WGS sequence"/>
</dbReference>
<dbReference type="InterPro" id="IPR000719">
    <property type="entry name" value="Prot_kinase_dom"/>
</dbReference>
<keyword evidence="2" id="KW-0723">Serine/threonine-protein kinase</keyword>